<protein>
    <submittedName>
        <fullName evidence="2">Uncharacterized protein</fullName>
    </submittedName>
</protein>
<sequence>MACPLSLSPHTISFVLQYIAPPSTIARPLPRHLLSRALLQRHHFLGISFDDAQEYLCWPSSSDVRARAIALLEDLPRVDPEDAMYTVQYTSDAESTYAHAHVPSVVPSDGSEDLRLVFHWDGDEWKYHDATLMPFPPTSHPDIESPPAVSLLVPQHLYLSAETSEAQGGAEPAQIHASDDDDDYWNSYGVQDDDEDQPKLQRVYNVASAADTNQSKEEAAEAAYWAQYSSVHGTADSTIPSPLPAHRRQVLQSQILPPGSGDTEEPQMVYFPRRDCPSPVTLSNLLRNASRRHSYSEPYSFPTSSPPENNSSSGAVLILNGADADGDSSDGSSEDTKVLSPKVETPAGDKQGLNLKSSIINGEVGRDDTIDAALKVGVTGLYRLWKASKAAGAAEEQDRKEEFMRVVRDVVMGLP</sequence>
<dbReference type="InParanoid" id="A0A165VYX5"/>
<dbReference type="Proteomes" id="UP000076761">
    <property type="component" value="Unassembled WGS sequence"/>
</dbReference>
<feature type="region of interest" description="Disordered" evidence="1">
    <location>
        <begin position="295"/>
        <end position="350"/>
    </location>
</feature>
<dbReference type="AlphaFoldDB" id="A0A165VYX5"/>
<evidence type="ECO:0000313" key="2">
    <source>
        <dbReference type="EMBL" id="KZT30409.1"/>
    </source>
</evidence>
<dbReference type="EMBL" id="KV425551">
    <property type="protein sequence ID" value="KZT30409.1"/>
    <property type="molecule type" value="Genomic_DNA"/>
</dbReference>
<gene>
    <name evidence="2" type="ORF">NEOLEDRAFT_1165905</name>
</gene>
<dbReference type="STRING" id="1314782.A0A165VYX5"/>
<keyword evidence="3" id="KW-1185">Reference proteome</keyword>
<feature type="region of interest" description="Disordered" evidence="1">
    <location>
        <begin position="254"/>
        <end position="275"/>
    </location>
</feature>
<organism evidence="2 3">
    <name type="scientific">Neolentinus lepideus HHB14362 ss-1</name>
    <dbReference type="NCBI Taxonomy" id="1314782"/>
    <lineage>
        <taxon>Eukaryota</taxon>
        <taxon>Fungi</taxon>
        <taxon>Dikarya</taxon>
        <taxon>Basidiomycota</taxon>
        <taxon>Agaricomycotina</taxon>
        <taxon>Agaricomycetes</taxon>
        <taxon>Gloeophyllales</taxon>
        <taxon>Gloeophyllaceae</taxon>
        <taxon>Neolentinus</taxon>
    </lineage>
</organism>
<name>A0A165VYX5_9AGAM</name>
<feature type="compositionally biased region" description="Low complexity" evidence="1">
    <location>
        <begin position="300"/>
        <end position="313"/>
    </location>
</feature>
<proteinExistence type="predicted"/>
<evidence type="ECO:0000313" key="3">
    <source>
        <dbReference type="Proteomes" id="UP000076761"/>
    </source>
</evidence>
<accession>A0A165VYX5</accession>
<dbReference type="OrthoDB" id="2270193at2759"/>
<reference evidence="2 3" key="1">
    <citation type="journal article" date="2016" name="Mol. Biol. Evol.">
        <title>Comparative Genomics of Early-Diverging Mushroom-Forming Fungi Provides Insights into the Origins of Lignocellulose Decay Capabilities.</title>
        <authorList>
            <person name="Nagy L.G."/>
            <person name="Riley R."/>
            <person name="Tritt A."/>
            <person name="Adam C."/>
            <person name="Daum C."/>
            <person name="Floudas D."/>
            <person name="Sun H."/>
            <person name="Yadav J.S."/>
            <person name="Pangilinan J."/>
            <person name="Larsson K.H."/>
            <person name="Matsuura K."/>
            <person name="Barry K."/>
            <person name="Labutti K."/>
            <person name="Kuo R."/>
            <person name="Ohm R.A."/>
            <person name="Bhattacharya S.S."/>
            <person name="Shirouzu T."/>
            <person name="Yoshinaga Y."/>
            <person name="Martin F.M."/>
            <person name="Grigoriev I.V."/>
            <person name="Hibbett D.S."/>
        </authorList>
    </citation>
    <scope>NUCLEOTIDE SEQUENCE [LARGE SCALE GENOMIC DNA]</scope>
    <source>
        <strain evidence="2 3">HHB14362 ss-1</strain>
    </source>
</reference>
<evidence type="ECO:0000256" key="1">
    <source>
        <dbReference type="SAM" id="MobiDB-lite"/>
    </source>
</evidence>
<feature type="region of interest" description="Disordered" evidence="1">
    <location>
        <begin position="163"/>
        <end position="198"/>
    </location>
</feature>